<proteinExistence type="predicted"/>
<dbReference type="PANTHER" id="PTHR14002:SF50">
    <property type="entry name" value="ALPHA-TECTORIN-LIKE-RELATED"/>
    <property type="match status" value="1"/>
</dbReference>
<comment type="caution">
    <text evidence="4">The sequence shown here is derived from an EMBL/GenBank/DDBJ whole genome shotgun (WGS) entry which is preliminary data.</text>
</comment>
<dbReference type="PANTHER" id="PTHR14002">
    <property type="entry name" value="ENDOGLIN/TGF-BETA RECEPTOR TYPE III"/>
    <property type="match status" value="1"/>
</dbReference>
<evidence type="ECO:0000256" key="2">
    <source>
        <dbReference type="ARBA" id="ARBA00023157"/>
    </source>
</evidence>
<accession>A0AAD6F6U7</accession>
<evidence type="ECO:0000256" key="1">
    <source>
        <dbReference type="ARBA" id="ARBA00022729"/>
    </source>
</evidence>
<evidence type="ECO:0000313" key="5">
    <source>
        <dbReference type="Proteomes" id="UP001219934"/>
    </source>
</evidence>
<reference evidence="4" key="1">
    <citation type="submission" date="2022-11" db="EMBL/GenBank/DDBJ databases">
        <title>Chromosome-level genome of Pogonophryne albipinna.</title>
        <authorList>
            <person name="Jo E."/>
        </authorList>
    </citation>
    <scope>NUCLEOTIDE SEQUENCE</scope>
    <source>
        <strain evidence="4">SGF0006</strain>
        <tissue evidence="4">Muscle</tissue>
    </source>
</reference>
<dbReference type="InterPro" id="IPR055355">
    <property type="entry name" value="ZP-C"/>
</dbReference>
<dbReference type="Proteomes" id="UP001219934">
    <property type="component" value="Unassembled WGS sequence"/>
</dbReference>
<keyword evidence="1" id="KW-0732">Signal</keyword>
<dbReference type="EMBL" id="JAPTMU010000051">
    <property type="protein sequence ID" value="KAJ4922932.1"/>
    <property type="molecule type" value="Genomic_DNA"/>
</dbReference>
<keyword evidence="2" id="KW-1015">Disulfide bond</keyword>
<feature type="domain" description="ZP" evidence="3">
    <location>
        <begin position="1"/>
        <end position="127"/>
    </location>
</feature>
<sequence length="149" mass="16565">MTMCTDITCTEEFDFSGGVQMDQTIYMSMDAVGLDGNILTLVVEEAFATDNTGGITQRYDLVIDGCANPEHDTVKTVFNKNGGTIIAFQMFQFKGSNSGLDLGFKMKLCLTSDKKCMPQCSSKRKRKRRSSNSENKEDENVILVSVDWN</sequence>
<evidence type="ECO:0000313" key="4">
    <source>
        <dbReference type="EMBL" id="KAJ4922932.1"/>
    </source>
</evidence>
<dbReference type="InterPro" id="IPR042235">
    <property type="entry name" value="ZP-C_dom"/>
</dbReference>
<evidence type="ECO:0000259" key="3">
    <source>
        <dbReference type="PROSITE" id="PS51034"/>
    </source>
</evidence>
<dbReference type="Gene3D" id="2.60.40.4100">
    <property type="entry name" value="Zona pellucida, ZP-C domain"/>
    <property type="match status" value="1"/>
</dbReference>
<dbReference type="AlphaFoldDB" id="A0AAD6F6U7"/>
<protein>
    <recommendedName>
        <fullName evidence="3">ZP domain-containing protein</fullName>
    </recommendedName>
</protein>
<keyword evidence="5" id="KW-1185">Reference proteome</keyword>
<name>A0AAD6F6U7_9TELE</name>
<dbReference type="PROSITE" id="PS51034">
    <property type="entry name" value="ZP_2"/>
    <property type="match status" value="1"/>
</dbReference>
<organism evidence="4 5">
    <name type="scientific">Pogonophryne albipinna</name>
    <dbReference type="NCBI Taxonomy" id="1090488"/>
    <lineage>
        <taxon>Eukaryota</taxon>
        <taxon>Metazoa</taxon>
        <taxon>Chordata</taxon>
        <taxon>Craniata</taxon>
        <taxon>Vertebrata</taxon>
        <taxon>Euteleostomi</taxon>
        <taxon>Actinopterygii</taxon>
        <taxon>Neopterygii</taxon>
        <taxon>Teleostei</taxon>
        <taxon>Neoteleostei</taxon>
        <taxon>Acanthomorphata</taxon>
        <taxon>Eupercaria</taxon>
        <taxon>Perciformes</taxon>
        <taxon>Notothenioidei</taxon>
        <taxon>Pogonophryne</taxon>
    </lineage>
</organism>
<gene>
    <name evidence="4" type="ORF">JOQ06_022600</name>
</gene>
<dbReference type="Pfam" id="PF00100">
    <property type="entry name" value="Zona_pellucida"/>
    <property type="match status" value="1"/>
</dbReference>
<dbReference type="InterPro" id="IPR001507">
    <property type="entry name" value="ZP_dom"/>
</dbReference>